<dbReference type="InterPro" id="IPR011333">
    <property type="entry name" value="SKP1/BTB/POZ_sf"/>
</dbReference>
<evidence type="ECO:0000313" key="2">
    <source>
        <dbReference type="EMBL" id="OJJ54281.1"/>
    </source>
</evidence>
<dbReference type="SMART" id="SM00225">
    <property type="entry name" value="BTB"/>
    <property type="match status" value="1"/>
</dbReference>
<proteinExistence type="predicted"/>
<name>A0A1L9T4K0_9EURO</name>
<dbReference type="RefSeq" id="XP_040698087.1">
    <property type="nucleotide sequence ID" value="XM_040852926.1"/>
</dbReference>
<organism evidence="2 3">
    <name type="scientific">Aspergillus sydowii CBS 593.65</name>
    <dbReference type="NCBI Taxonomy" id="1036612"/>
    <lineage>
        <taxon>Eukaryota</taxon>
        <taxon>Fungi</taxon>
        <taxon>Dikarya</taxon>
        <taxon>Ascomycota</taxon>
        <taxon>Pezizomycotina</taxon>
        <taxon>Eurotiomycetes</taxon>
        <taxon>Eurotiomycetidae</taxon>
        <taxon>Eurotiales</taxon>
        <taxon>Aspergillaceae</taxon>
        <taxon>Aspergillus</taxon>
        <taxon>Aspergillus subgen. Nidulantes</taxon>
    </lineage>
</organism>
<evidence type="ECO:0000313" key="3">
    <source>
        <dbReference type="Proteomes" id="UP000184356"/>
    </source>
</evidence>
<sequence length="309" mass="34267">MSTEISDPRGNVILRTDDVSFQVCATVLANASPVFRAMFSHGWKEDSAVRNADPDSPATIEFPGDDPDVLRIFIRTAHDQIVKVPREPEGDLLDRLVAFVDKYDCALSMRNYGEILIYRVLHTNPWMEDLWLLLQYAYVLKSETLFHDISQQLAVRLPGGPKNWHSAVDNIGPAVPVEGIIDKLDALCESNMDAIETTLMEPEAIERGCTCVPRTSIGGDYVVQLAELDIFPYTPFSDFWHISPLEIIQRAHQLPPAEDVSYTGGCRNCYILSELLAQGRVAARLGRAVSKGLCLACVSPDPCDKHPAA</sequence>
<dbReference type="STRING" id="1036612.A0A1L9T4K0"/>
<dbReference type="Gene3D" id="3.30.710.10">
    <property type="entry name" value="Potassium Channel Kv1.1, Chain A"/>
    <property type="match status" value="1"/>
</dbReference>
<accession>A0A1L9T4K0</accession>
<dbReference type="CDD" id="cd18186">
    <property type="entry name" value="BTB_POZ_ZBTB_KLHL-like"/>
    <property type="match status" value="1"/>
</dbReference>
<dbReference type="SUPFAM" id="SSF54695">
    <property type="entry name" value="POZ domain"/>
    <property type="match status" value="1"/>
</dbReference>
<dbReference type="Proteomes" id="UP000184356">
    <property type="component" value="Unassembled WGS sequence"/>
</dbReference>
<keyword evidence="3" id="KW-1185">Reference proteome</keyword>
<feature type="domain" description="BTB" evidence="1">
    <location>
        <begin position="10"/>
        <end position="86"/>
    </location>
</feature>
<dbReference type="PROSITE" id="PS50097">
    <property type="entry name" value="BTB"/>
    <property type="match status" value="1"/>
</dbReference>
<dbReference type="VEuPathDB" id="FungiDB:ASPSYDRAFT_94036"/>
<dbReference type="EMBL" id="KV878595">
    <property type="protein sequence ID" value="OJJ54281.1"/>
    <property type="molecule type" value="Genomic_DNA"/>
</dbReference>
<evidence type="ECO:0000259" key="1">
    <source>
        <dbReference type="PROSITE" id="PS50097"/>
    </source>
</evidence>
<gene>
    <name evidence="2" type="ORF">ASPSYDRAFT_94036</name>
</gene>
<dbReference type="Pfam" id="PF00651">
    <property type="entry name" value="BTB"/>
    <property type="match status" value="1"/>
</dbReference>
<dbReference type="InterPro" id="IPR000210">
    <property type="entry name" value="BTB/POZ_dom"/>
</dbReference>
<protein>
    <recommendedName>
        <fullName evidence="1">BTB domain-containing protein</fullName>
    </recommendedName>
</protein>
<reference evidence="3" key="1">
    <citation type="journal article" date="2017" name="Genome Biol.">
        <title>Comparative genomics reveals high biological diversity and specific adaptations in the industrially and medically important fungal genus Aspergillus.</title>
        <authorList>
            <person name="de Vries R.P."/>
            <person name="Riley R."/>
            <person name="Wiebenga A."/>
            <person name="Aguilar-Osorio G."/>
            <person name="Amillis S."/>
            <person name="Uchima C.A."/>
            <person name="Anderluh G."/>
            <person name="Asadollahi M."/>
            <person name="Askin M."/>
            <person name="Barry K."/>
            <person name="Battaglia E."/>
            <person name="Bayram O."/>
            <person name="Benocci T."/>
            <person name="Braus-Stromeyer S.A."/>
            <person name="Caldana C."/>
            <person name="Canovas D."/>
            <person name="Cerqueira G.C."/>
            <person name="Chen F."/>
            <person name="Chen W."/>
            <person name="Choi C."/>
            <person name="Clum A."/>
            <person name="Dos Santos R.A."/>
            <person name="Damasio A.R."/>
            <person name="Diallinas G."/>
            <person name="Emri T."/>
            <person name="Fekete E."/>
            <person name="Flipphi M."/>
            <person name="Freyberg S."/>
            <person name="Gallo A."/>
            <person name="Gournas C."/>
            <person name="Habgood R."/>
            <person name="Hainaut M."/>
            <person name="Harispe M.L."/>
            <person name="Henrissat B."/>
            <person name="Hilden K.S."/>
            <person name="Hope R."/>
            <person name="Hossain A."/>
            <person name="Karabika E."/>
            <person name="Karaffa L."/>
            <person name="Karanyi Z."/>
            <person name="Krasevec N."/>
            <person name="Kuo A."/>
            <person name="Kusch H."/>
            <person name="LaButti K."/>
            <person name="Lagendijk E.L."/>
            <person name="Lapidus A."/>
            <person name="Levasseur A."/>
            <person name="Lindquist E."/>
            <person name="Lipzen A."/>
            <person name="Logrieco A.F."/>
            <person name="MacCabe A."/>
            <person name="Maekelae M.R."/>
            <person name="Malavazi I."/>
            <person name="Melin P."/>
            <person name="Meyer V."/>
            <person name="Mielnichuk N."/>
            <person name="Miskei M."/>
            <person name="Molnar A.P."/>
            <person name="Mule G."/>
            <person name="Ngan C.Y."/>
            <person name="Orejas M."/>
            <person name="Orosz E."/>
            <person name="Ouedraogo J.P."/>
            <person name="Overkamp K.M."/>
            <person name="Park H.-S."/>
            <person name="Perrone G."/>
            <person name="Piumi F."/>
            <person name="Punt P.J."/>
            <person name="Ram A.F."/>
            <person name="Ramon A."/>
            <person name="Rauscher S."/>
            <person name="Record E."/>
            <person name="Riano-Pachon D.M."/>
            <person name="Robert V."/>
            <person name="Roehrig J."/>
            <person name="Ruller R."/>
            <person name="Salamov A."/>
            <person name="Salih N.S."/>
            <person name="Samson R.A."/>
            <person name="Sandor E."/>
            <person name="Sanguinetti M."/>
            <person name="Schuetze T."/>
            <person name="Sepcic K."/>
            <person name="Shelest E."/>
            <person name="Sherlock G."/>
            <person name="Sophianopoulou V."/>
            <person name="Squina F.M."/>
            <person name="Sun H."/>
            <person name="Susca A."/>
            <person name="Todd R.B."/>
            <person name="Tsang A."/>
            <person name="Unkles S.E."/>
            <person name="van de Wiele N."/>
            <person name="van Rossen-Uffink D."/>
            <person name="Oliveira J.V."/>
            <person name="Vesth T.C."/>
            <person name="Visser J."/>
            <person name="Yu J.-H."/>
            <person name="Zhou M."/>
            <person name="Andersen M.R."/>
            <person name="Archer D.B."/>
            <person name="Baker S.E."/>
            <person name="Benoit I."/>
            <person name="Brakhage A.A."/>
            <person name="Braus G.H."/>
            <person name="Fischer R."/>
            <person name="Frisvad J.C."/>
            <person name="Goldman G.H."/>
            <person name="Houbraken J."/>
            <person name="Oakley B."/>
            <person name="Pocsi I."/>
            <person name="Scazzocchio C."/>
            <person name="Seiboth B."/>
            <person name="vanKuyk P.A."/>
            <person name="Wortman J."/>
            <person name="Dyer P.S."/>
            <person name="Grigoriev I.V."/>
        </authorList>
    </citation>
    <scope>NUCLEOTIDE SEQUENCE [LARGE SCALE GENOMIC DNA]</scope>
    <source>
        <strain evidence="3">CBS 593.65</strain>
    </source>
</reference>
<dbReference type="OrthoDB" id="5275938at2759"/>
<dbReference type="GeneID" id="63768999"/>
<dbReference type="AlphaFoldDB" id="A0A1L9T4K0"/>